<reference evidence="3" key="1">
    <citation type="submission" date="2024-02" db="UniProtKB">
        <authorList>
            <consortium name="WormBaseParasite"/>
        </authorList>
    </citation>
    <scope>IDENTIFICATION</scope>
</reference>
<evidence type="ECO:0000313" key="3">
    <source>
        <dbReference type="WBParaSite" id="MBELARI_LOCUS10752"/>
    </source>
</evidence>
<dbReference type="Proteomes" id="UP000887575">
    <property type="component" value="Unassembled WGS sequence"/>
</dbReference>
<feature type="transmembrane region" description="Helical" evidence="1">
    <location>
        <begin position="106"/>
        <end position="123"/>
    </location>
</feature>
<name>A0AAF3J1Q7_9BILA</name>
<keyword evidence="1" id="KW-0812">Transmembrane</keyword>
<evidence type="ECO:0000256" key="1">
    <source>
        <dbReference type="SAM" id="Phobius"/>
    </source>
</evidence>
<dbReference type="WBParaSite" id="MBELARI_LOCUS10752">
    <property type="protein sequence ID" value="MBELARI_LOCUS10752"/>
    <property type="gene ID" value="MBELARI_LOCUS10752"/>
</dbReference>
<sequence length="186" mass="21991">MSRVENLEVYNKLEDPSSYYTRENNLNESISILISPPANPAKIPIHTQQNAIATSSRSPRRLHDETWPIYRENAPPRPQPVQSFGFRRSLIKWTDMGFKKEWHGQLIWFTLVLLFFFCVLFFLPKGEGKEKYEERQRLAFICRELRRAEQKREERFGEIIVSDGKIMRIFPPDFTKNQGPLCVNED</sequence>
<accession>A0AAF3J1Q7</accession>
<dbReference type="AlphaFoldDB" id="A0AAF3J1Q7"/>
<proteinExistence type="predicted"/>
<protein>
    <submittedName>
        <fullName evidence="3">Uncharacterized protein</fullName>
    </submittedName>
</protein>
<evidence type="ECO:0000313" key="2">
    <source>
        <dbReference type="Proteomes" id="UP000887575"/>
    </source>
</evidence>
<keyword evidence="1" id="KW-1133">Transmembrane helix</keyword>
<keyword evidence="1" id="KW-0472">Membrane</keyword>
<keyword evidence="2" id="KW-1185">Reference proteome</keyword>
<organism evidence="2 3">
    <name type="scientific">Mesorhabditis belari</name>
    <dbReference type="NCBI Taxonomy" id="2138241"/>
    <lineage>
        <taxon>Eukaryota</taxon>
        <taxon>Metazoa</taxon>
        <taxon>Ecdysozoa</taxon>
        <taxon>Nematoda</taxon>
        <taxon>Chromadorea</taxon>
        <taxon>Rhabditida</taxon>
        <taxon>Rhabditina</taxon>
        <taxon>Rhabditomorpha</taxon>
        <taxon>Rhabditoidea</taxon>
        <taxon>Rhabditidae</taxon>
        <taxon>Mesorhabditinae</taxon>
        <taxon>Mesorhabditis</taxon>
    </lineage>
</organism>